<dbReference type="EMBL" id="MN738852">
    <property type="protein sequence ID" value="QHT28138.1"/>
    <property type="molecule type" value="Genomic_DNA"/>
</dbReference>
<organism evidence="1">
    <name type="scientific">viral metagenome</name>
    <dbReference type="NCBI Taxonomy" id="1070528"/>
    <lineage>
        <taxon>unclassified sequences</taxon>
        <taxon>metagenomes</taxon>
        <taxon>organismal metagenomes</taxon>
    </lineage>
</organism>
<evidence type="ECO:0000313" key="1">
    <source>
        <dbReference type="EMBL" id="QHT28138.1"/>
    </source>
</evidence>
<name>A0A6C0EGT5_9ZZZZ</name>
<dbReference type="AlphaFoldDB" id="A0A6C0EGT5"/>
<accession>A0A6C0EGT5</accession>
<protein>
    <submittedName>
        <fullName evidence="1">Uncharacterized protein</fullName>
    </submittedName>
</protein>
<proteinExistence type="predicted"/>
<reference evidence="1" key="1">
    <citation type="journal article" date="2020" name="Nature">
        <title>Giant virus diversity and host interactions through global metagenomics.</title>
        <authorList>
            <person name="Schulz F."/>
            <person name="Roux S."/>
            <person name="Paez-Espino D."/>
            <person name="Jungbluth S."/>
            <person name="Walsh D.A."/>
            <person name="Denef V.J."/>
            <person name="McMahon K.D."/>
            <person name="Konstantinidis K.T."/>
            <person name="Eloe-Fadrosh E.A."/>
            <person name="Kyrpides N.C."/>
            <person name="Woyke T."/>
        </authorList>
    </citation>
    <scope>NUCLEOTIDE SEQUENCE</scope>
    <source>
        <strain evidence="1">GVMAG-M-3300001348-25</strain>
    </source>
</reference>
<sequence>MIYIDYIYHRMSFTICQLNSIPPNPPRTWSRFTSPFNFNTIHSENDLDERRKYEILQHKHNQHQESSKQKLVNILKGTSKCNKPSWTIQKPGTLTNPNVLNLPRIGNTLIYNTKINQSKCVSSTRSNIPGKEILLCKKNNVPITMLFTKRNYR</sequence>